<keyword evidence="3 7" id="KW-0812">Transmembrane</keyword>
<dbReference type="InterPro" id="IPR050925">
    <property type="entry name" value="Rhomboid_protease_S54"/>
</dbReference>
<evidence type="ECO:0000313" key="9">
    <source>
        <dbReference type="EMBL" id="CAK7918633.1"/>
    </source>
</evidence>
<evidence type="ECO:0000256" key="4">
    <source>
        <dbReference type="ARBA" id="ARBA00022801"/>
    </source>
</evidence>
<name>A0ABP0EI74_9ASCO</name>
<feature type="transmembrane region" description="Helical" evidence="7">
    <location>
        <begin position="128"/>
        <end position="146"/>
    </location>
</feature>
<organism evidence="9 10">
    <name type="scientific">[Candida] anglica</name>
    <dbReference type="NCBI Taxonomy" id="148631"/>
    <lineage>
        <taxon>Eukaryota</taxon>
        <taxon>Fungi</taxon>
        <taxon>Dikarya</taxon>
        <taxon>Ascomycota</taxon>
        <taxon>Saccharomycotina</taxon>
        <taxon>Pichiomycetes</taxon>
        <taxon>Debaryomycetaceae</taxon>
        <taxon>Kurtzmaniella</taxon>
    </lineage>
</organism>
<dbReference type="InterPro" id="IPR022764">
    <property type="entry name" value="Peptidase_S54_rhomboid_dom"/>
</dbReference>
<dbReference type="Gene3D" id="1.20.1540.10">
    <property type="entry name" value="Rhomboid-like"/>
    <property type="match status" value="1"/>
</dbReference>
<feature type="domain" description="Peptidase S54 rhomboid" evidence="8">
    <location>
        <begin position="169"/>
        <end position="312"/>
    </location>
</feature>
<keyword evidence="6 7" id="KW-0472">Membrane</keyword>
<reference evidence="9 10" key="1">
    <citation type="submission" date="2024-01" db="EMBL/GenBank/DDBJ databases">
        <authorList>
            <consortium name="Genoscope - CEA"/>
            <person name="William W."/>
        </authorList>
    </citation>
    <scope>NUCLEOTIDE SEQUENCE [LARGE SCALE GENOMIC DNA]</scope>
    <source>
        <strain evidence="9 10">29B2s-10</strain>
    </source>
</reference>
<keyword evidence="4" id="KW-0378">Hydrolase</keyword>
<evidence type="ECO:0000256" key="7">
    <source>
        <dbReference type="SAM" id="Phobius"/>
    </source>
</evidence>
<evidence type="ECO:0000256" key="3">
    <source>
        <dbReference type="ARBA" id="ARBA00022692"/>
    </source>
</evidence>
<comment type="similarity">
    <text evidence="2">Belongs to the peptidase S54 family.</text>
</comment>
<feature type="transmembrane region" description="Helical" evidence="7">
    <location>
        <begin position="185"/>
        <end position="204"/>
    </location>
</feature>
<comment type="subcellular location">
    <subcellularLocation>
        <location evidence="1">Membrane</location>
        <topology evidence="1">Multi-pass membrane protein</topology>
    </subcellularLocation>
</comment>
<protein>
    <submittedName>
        <fullName evidence="9">Rhomboid protein 1, mitochondrial</fullName>
    </submittedName>
</protein>
<dbReference type="Pfam" id="PF01694">
    <property type="entry name" value="Rhomboid"/>
    <property type="match status" value="1"/>
</dbReference>
<feature type="transmembrane region" description="Helical" evidence="7">
    <location>
        <begin position="235"/>
        <end position="256"/>
    </location>
</feature>
<evidence type="ECO:0000256" key="5">
    <source>
        <dbReference type="ARBA" id="ARBA00022989"/>
    </source>
</evidence>
<evidence type="ECO:0000256" key="6">
    <source>
        <dbReference type="ARBA" id="ARBA00023136"/>
    </source>
</evidence>
<evidence type="ECO:0000313" key="10">
    <source>
        <dbReference type="Proteomes" id="UP001497600"/>
    </source>
</evidence>
<sequence length="330" mass="36845">MFKVLFPSVRIKPTQSFFNNGFLTSFSSRSLRFNTLKQSHAFTSNQSFPVLKSSFGFTNFFKSTLLKNKHSSISNQTRGFYRNANFSRAAWRTLQGPALFTAGFCVATTLVTPYLFSYTPLAYFKRNPYVLIYSIIAANGAVFLMWRAPQLQSILMKYFLMTKLRLGSNWALLGAAFSHQSLTHFLVNMFVLHSFGTSLCAMIGASNFFAFYLNSAVIASFLSLALPVLTRSNLAVGSLGASGAIFSVFGTFSYLIPKAPIAFFFFPIPGGAWVAFLGGFAYNIAGMALKWSRFDFAAHIGGCIAGLGYGWWYDRKRKNMRSSVRRIVYT</sequence>
<proteinExistence type="inferred from homology"/>
<dbReference type="Proteomes" id="UP001497600">
    <property type="component" value="Chromosome G"/>
</dbReference>
<evidence type="ECO:0000256" key="2">
    <source>
        <dbReference type="ARBA" id="ARBA00009045"/>
    </source>
</evidence>
<dbReference type="SUPFAM" id="SSF144091">
    <property type="entry name" value="Rhomboid-like"/>
    <property type="match status" value="1"/>
</dbReference>
<evidence type="ECO:0000256" key="1">
    <source>
        <dbReference type="ARBA" id="ARBA00004141"/>
    </source>
</evidence>
<dbReference type="PANTHER" id="PTHR43731:SF14">
    <property type="entry name" value="PRESENILIN-ASSOCIATED RHOMBOID-LIKE PROTEIN, MITOCHONDRIAL"/>
    <property type="match status" value="1"/>
</dbReference>
<feature type="transmembrane region" description="Helical" evidence="7">
    <location>
        <begin position="296"/>
        <end position="313"/>
    </location>
</feature>
<feature type="transmembrane region" description="Helical" evidence="7">
    <location>
        <begin position="98"/>
        <end position="116"/>
    </location>
</feature>
<keyword evidence="10" id="KW-1185">Reference proteome</keyword>
<gene>
    <name evidence="9" type="primary">PCP1</name>
    <name evidence="9" type="ORF">CAAN4_G14136</name>
</gene>
<dbReference type="PANTHER" id="PTHR43731">
    <property type="entry name" value="RHOMBOID PROTEASE"/>
    <property type="match status" value="1"/>
</dbReference>
<dbReference type="EMBL" id="OZ004259">
    <property type="protein sequence ID" value="CAK7918633.1"/>
    <property type="molecule type" value="Genomic_DNA"/>
</dbReference>
<accession>A0ABP0EI74</accession>
<keyword evidence="5 7" id="KW-1133">Transmembrane helix</keyword>
<feature type="transmembrane region" description="Helical" evidence="7">
    <location>
        <begin position="211"/>
        <end position="229"/>
    </location>
</feature>
<dbReference type="InterPro" id="IPR035952">
    <property type="entry name" value="Rhomboid-like_sf"/>
</dbReference>
<feature type="transmembrane region" description="Helical" evidence="7">
    <location>
        <begin position="263"/>
        <end position="284"/>
    </location>
</feature>
<evidence type="ECO:0000259" key="8">
    <source>
        <dbReference type="Pfam" id="PF01694"/>
    </source>
</evidence>